<dbReference type="GO" id="GO:0008972">
    <property type="term" value="F:phosphomethylpyrimidine kinase activity"/>
    <property type="evidence" value="ECO:0007669"/>
    <property type="project" value="TreeGrafter"/>
</dbReference>
<dbReference type="Proteomes" id="UP000255265">
    <property type="component" value="Unassembled WGS sequence"/>
</dbReference>
<evidence type="ECO:0000259" key="2">
    <source>
        <dbReference type="Pfam" id="PF08543"/>
    </source>
</evidence>
<dbReference type="GO" id="GO:0005829">
    <property type="term" value="C:cytosol"/>
    <property type="evidence" value="ECO:0007669"/>
    <property type="project" value="TreeGrafter"/>
</dbReference>
<dbReference type="GO" id="GO:0008902">
    <property type="term" value="F:hydroxymethylpyrimidine kinase activity"/>
    <property type="evidence" value="ECO:0007669"/>
    <property type="project" value="TreeGrafter"/>
</dbReference>
<dbReference type="EMBL" id="QQAV01000002">
    <property type="protein sequence ID" value="RDI27207.1"/>
    <property type="molecule type" value="Genomic_DNA"/>
</dbReference>
<keyword evidence="3" id="KW-0418">Kinase</keyword>
<dbReference type="PANTHER" id="PTHR20858:SF17">
    <property type="entry name" value="HYDROXYMETHYLPYRIMIDINE_PHOSPHOMETHYLPYRIMIDINE KINASE THI20-RELATED"/>
    <property type="match status" value="1"/>
</dbReference>
<accession>A0A370FJ58</accession>
<evidence type="ECO:0000313" key="3">
    <source>
        <dbReference type="EMBL" id="RDI27207.1"/>
    </source>
</evidence>
<dbReference type="AlphaFoldDB" id="A0A370FJ58"/>
<dbReference type="GO" id="GO:0009229">
    <property type="term" value="P:thiamine diphosphate biosynthetic process"/>
    <property type="evidence" value="ECO:0007669"/>
    <property type="project" value="UniProtKB-UniPathway"/>
</dbReference>
<dbReference type="InterPro" id="IPR013749">
    <property type="entry name" value="PM/HMP-P_kinase-1"/>
</dbReference>
<organism evidence="3 4">
    <name type="scientific">Pseudacidovorax intermedius</name>
    <dbReference type="NCBI Taxonomy" id="433924"/>
    <lineage>
        <taxon>Bacteria</taxon>
        <taxon>Pseudomonadati</taxon>
        <taxon>Pseudomonadota</taxon>
        <taxon>Betaproteobacteria</taxon>
        <taxon>Burkholderiales</taxon>
        <taxon>Comamonadaceae</taxon>
        <taxon>Pseudacidovorax</taxon>
    </lineage>
</organism>
<comment type="caution">
    <text evidence="3">The sequence shown here is derived from an EMBL/GenBank/DDBJ whole genome shotgun (WGS) entry which is preliminary data.</text>
</comment>
<protein>
    <submittedName>
        <fullName evidence="3">Hydroxymethylpyrimidine/phosphomethylpyrimidine kinase</fullName>
    </submittedName>
</protein>
<dbReference type="SUPFAM" id="SSF53613">
    <property type="entry name" value="Ribokinase-like"/>
    <property type="match status" value="1"/>
</dbReference>
<dbReference type="InterPro" id="IPR029056">
    <property type="entry name" value="Ribokinase-like"/>
</dbReference>
<dbReference type="PANTHER" id="PTHR20858">
    <property type="entry name" value="PHOSPHOMETHYLPYRIMIDINE KINASE"/>
    <property type="match status" value="1"/>
</dbReference>
<feature type="region of interest" description="Disordered" evidence="1">
    <location>
        <begin position="1"/>
        <end position="38"/>
    </location>
</feature>
<sequence length="336" mass="35771">MLPRSARPFMQRPGTRAIAAAQPGDVNEGDAGGDDPAQSELLPAEELRQPCVLVFNAGDASGATGLSADALSVASVGAHMLGVTTGIYVRDTAEVFDHVALDEEHVAEQARAILEDVPVQAIKVGFAGSPDNLSLVAEIASDYPEVPVVAYMPNLSWWEDEPIDSYLDAFRDLVLPQTAVLVGNQGTLRRWLLPDWDGDRPPTPRDIARAAGELGVSYTLVTGILRPDGWMENVLASPQSTVLSEKYERLDAVFAGAGETLSAALAALLATGADLSSATSEALAYMDRGLDAGFRPGMGQVLPDRLFWAQPDDEDDEGAIELDNADFALPPHDTRH</sequence>
<gene>
    <name evidence="3" type="ORF">DFR41_102242</name>
</gene>
<dbReference type="STRING" id="433924.NS331_07245"/>
<dbReference type="Pfam" id="PF08543">
    <property type="entry name" value="Phos_pyr_kin"/>
    <property type="match status" value="1"/>
</dbReference>
<feature type="domain" description="Pyridoxamine kinase/Phosphomethylpyrimidine kinase" evidence="2">
    <location>
        <begin position="59"/>
        <end position="300"/>
    </location>
</feature>
<dbReference type="GO" id="GO:0009228">
    <property type="term" value="P:thiamine biosynthetic process"/>
    <property type="evidence" value="ECO:0007669"/>
    <property type="project" value="TreeGrafter"/>
</dbReference>
<reference evidence="3 4" key="1">
    <citation type="submission" date="2018-07" db="EMBL/GenBank/DDBJ databases">
        <title>Genomic Encyclopedia of Type Strains, Phase IV (KMG-IV): sequencing the most valuable type-strain genomes for metagenomic binning, comparative biology and taxonomic classification.</title>
        <authorList>
            <person name="Goeker M."/>
        </authorList>
    </citation>
    <scope>NUCLEOTIDE SEQUENCE [LARGE SCALE GENOMIC DNA]</scope>
    <source>
        <strain evidence="3 4">DSM 21352</strain>
    </source>
</reference>
<dbReference type="Gene3D" id="3.40.1190.20">
    <property type="match status" value="1"/>
</dbReference>
<evidence type="ECO:0000313" key="4">
    <source>
        <dbReference type="Proteomes" id="UP000255265"/>
    </source>
</evidence>
<keyword evidence="3" id="KW-0808">Transferase</keyword>
<name>A0A370FJ58_9BURK</name>
<keyword evidence="4" id="KW-1185">Reference proteome</keyword>
<dbReference type="UniPathway" id="UPA00060">
    <property type="reaction ID" value="UER00138"/>
</dbReference>
<evidence type="ECO:0000256" key="1">
    <source>
        <dbReference type="SAM" id="MobiDB-lite"/>
    </source>
</evidence>
<proteinExistence type="predicted"/>